<keyword evidence="4 10" id="KW-0645">Protease</keyword>
<evidence type="ECO:0000256" key="4">
    <source>
        <dbReference type="ARBA" id="ARBA00022670"/>
    </source>
</evidence>
<dbReference type="InterPro" id="IPR000209">
    <property type="entry name" value="Peptidase_S8/S53_dom"/>
</dbReference>
<dbReference type="InterPro" id="IPR022398">
    <property type="entry name" value="Peptidase_S8_His-AS"/>
</dbReference>
<feature type="active site" description="Charge relay system" evidence="10">
    <location>
        <position position="105"/>
    </location>
</feature>
<evidence type="ECO:0000256" key="3">
    <source>
        <dbReference type="ARBA" id="ARBA00022475"/>
    </source>
</evidence>
<comment type="similarity">
    <text evidence="2 10">Belongs to the peptidase S8 family.</text>
</comment>
<keyword evidence="8 11" id="KW-1133">Transmembrane helix</keyword>
<evidence type="ECO:0000256" key="8">
    <source>
        <dbReference type="ARBA" id="ARBA00022989"/>
    </source>
</evidence>
<accession>A0ABS6BCR4</accession>
<reference evidence="14 15" key="1">
    <citation type="submission" date="2021-06" db="EMBL/GenBank/DDBJ databases">
        <title>Actinomycetes sequencing.</title>
        <authorList>
            <person name="Shan Q."/>
        </authorList>
    </citation>
    <scope>NUCLEOTIDE SEQUENCE [LARGE SCALE GENOMIC DNA]</scope>
    <source>
        <strain evidence="14 15">NEAU-G5</strain>
    </source>
</reference>
<dbReference type="InterPro" id="IPR015500">
    <property type="entry name" value="Peptidase_S8_subtilisin-rel"/>
</dbReference>
<feature type="signal peptide" evidence="12">
    <location>
        <begin position="1"/>
        <end position="36"/>
    </location>
</feature>
<evidence type="ECO:0000256" key="1">
    <source>
        <dbReference type="ARBA" id="ARBA00004162"/>
    </source>
</evidence>
<evidence type="ECO:0000259" key="13">
    <source>
        <dbReference type="Pfam" id="PF00082"/>
    </source>
</evidence>
<comment type="subcellular location">
    <subcellularLocation>
        <location evidence="1">Cell membrane</location>
        <topology evidence="1">Single-pass membrane protein</topology>
    </subcellularLocation>
</comment>
<feature type="domain" description="Peptidase S8/S53" evidence="13">
    <location>
        <begin position="96"/>
        <end position="393"/>
    </location>
</feature>
<feature type="active site" description="Charge relay system" evidence="10">
    <location>
        <position position="346"/>
    </location>
</feature>
<feature type="active site" description="Charge relay system" evidence="10">
    <location>
        <position position="135"/>
    </location>
</feature>
<dbReference type="PANTHER" id="PTHR43806:SF11">
    <property type="entry name" value="CEREVISIN-RELATED"/>
    <property type="match status" value="1"/>
</dbReference>
<keyword evidence="3" id="KW-1003">Cell membrane</keyword>
<evidence type="ECO:0000313" key="15">
    <source>
        <dbReference type="Proteomes" id="UP000733379"/>
    </source>
</evidence>
<evidence type="ECO:0000256" key="12">
    <source>
        <dbReference type="SAM" id="SignalP"/>
    </source>
</evidence>
<dbReference type="RefSeq" id="WP_215924214.1">
    <property type="nucleotide sequence ID" value="NZ_JAHKNI010000029.1"/>
</dbReference>
<evidence type="ECO:0000256" key="10">
    <source>
        <dbReference type="PROSITE-ProRule" id="PRU01240"/>
    </source>
</evidence>
<dbReference type="Pfam" id="PF00082">
    <property type="entry name" value="Peptidase_S8"/>
    <property type="match status" value="1"/>
</dbReference>
<evidence type="ECO:0000256" key="6">
    <source>
        <dbReference type="ARBA" id="ARBA00022801"/>
    </source>
</evidence>
<dbReference type="InterPro" id="IPR050131">
    <property type="entry name" value="Peptidase_S8_subtilisin-like"/>
</dbReference>
<evidence type="ECO:0000313" key="14">
    <source>
        <dbReference type="EMBL" id="MBU3068074.1"/>
    </source>
</evidence>
<keyword evidence="7 10" id="KW-0720">Serine protease</keyword>
<keyword evidence="12" id="KW-0732">Signal</keyword>
<keyword evidence="9 11" id="KW-0472">Membrane</keyword>
<dbReference type="InterPro" id="IPR023827">
    <property type="entry name" value="Peptidase_S8_Asp-AS"/>
</dbReference>
<evidence type="ECO:0000256" key="9">
    <source>
        <dbReference type="ARBA" id="ARBA00023136"/>
    </source>
</evidence>
<organism evidence="14 15">
    <name type="scientific">Nocardia albiluteola</name>
    <dbReference type="NCBI Taxonomy" id="2842303"/>
    <lineage>
        <taxon>Bacteria</taxon>
        <taxon>Bacillati</taxon>
        <taxon>Actinomycetota</taxon>
        <taxon>Actinomycetes</taxon>
        <taxon>Mycobacteriales</taxon>
        <taxon>Nocardiaceae</taxon>
        <taxon>Nocardia</taxon>
    </lineage>
</organism>
<dbReference type="Proteomes" id="UP000733379">
    <property type="component" value="Unassembled WGS sequence"/>
</dbReference>
<dbReference type="PROSITE" id="PS51892">
    <property type="entry name" value="SUBTILASE"/>
    <property type="match status" value="1"/>
</dbReference>
<keyword evidence="6 10" id="KW-0378">Hydrolase</keyword>
<dbReference type="EMBL" id="JAHKNI010000029">
    <property type="protein sequence ID" value="MBU3068074.1"/>
    <property type="molecule type" value="Genomic_DNA"/>
</dbReference>
<sequence>MASAAPTSRARRLGAAAAALALPLALTLTPAGPARAVAPPGVDPNSLVLNAPVGPPEPSQQHLMCSHPTWSGPPPVGEPAVQRALELHQAWQFSRGAGQLVAVIDTGVTPHPRLSVVPGGDYVSQSNGTADCDGHGTLVAGIIAGHPAPDGSDGFSGVAPDASILSIRQTSLAYQAKNSYDSNRPGVMSAGGFGTVVTLAYAVTHAVDMHASVINISEVSCRAAGDNAADGALGAALKYAYDHNVVVVVAAGNLETQGMCKAQNGTAGWDSVNTVASPAWFTPYVLPVGSVEADGSPSPFTLYGPWVGVAAPGSNLISLDSTPGGTGLVNGTPQANGQVAPVDGTSFSSAFVAGLAALVRARYPLLSARQVIDRIERTAHGVGSGHDDRVGAGMIDPVAALSAVLAPLPAAAAAEPIPAPSPPATMDPWPRRIGVTGALTCLALLGLTLGLSVPFRRNQRAPLAMPGDD</sequence>
<dbReference type="PROSITE" id="PS00136">
    <property type="entry name" value="SUBTILASE_ASP"/>
    <property type="match status" value="1"/>
</dbReference>
<dbReference type="PROSITE" id="PS00137">
    <property type="entry name" value="SUBTILASE_HIS"/>
    <property type="match status" value="1"/>
</dbReference>
<evidence type="ECO:0000256" key="5">
    <source>
        <dbReference type="ARBA" id="ARBA00022692"/>
    </source>
</evidence>
<dbReference type="Gene3D" id="3.40.50.200">
    <property type="entry name" value="Peptidase S8/S53 domain"/>
    <property type="match status" value="1"/>
</dbReference>
<evidence type="ECO:0000256" key="2">
    <source>
        <dbReference type="ARBA" id="ARBA00011073"/>
    </source>
</evidence>
<dbReference type="InterPro" id="IPR036852">
    <property type="entry name" value="Peptidase_S8/S53_dom_sf"/>
</dbReference>
<keyword evidence="15" id="KW-1185">Reference proteome</keyword>
<gene>
    <name evidence="14" type="primary">mycP</name>
    <name evidence="14" type="ORF">KO481_41985</name>
</gene>
<feature type="chain" id="PRO_5046032506" evidence="12">
    <location>
        <begin position="37"/>
        <end position="469"/>
    </location>
</feature>
<dbReference type="PRINTS" id="PR00723">
    <property type="entry name" value="SUBTILISIN"/>
</dbReference>
<dbReference type="SUPFAM" id="SSF52743">
    <property type="entry name" value="Subtilisin-like"/>
    <property type="match status" value="1"/>
</dbReference>
<dbReference type="InterPro" id="IPR023834">
    <property type="entry name" value="T7SS_pept_S8A_mycosin"/>
</dbReference>
<comment type="caution">
    <text evidence="14">The sequence shown here is derived from an EMBL/GenBank/DDBJ whole genome shotgun (WGS) entry which is preliminary data.</text>
</comment>
<protein>
    <submittedName>
        <fullName evidence="14">Type VII secretion-associated serine protease mycosin</fullName>
    </submittedName>
</protein>
<keyword evidence="5 11" id="KW-0812">Transmembrane</keyword>
<evidence type="ECO:0000256" key="11">
    <source>
        <dbReference type="SAM" id="Phobius"/>
    </source>
</evidence>
<dbReference type="GO" id="GO:0006508">
    <property type="term" value="P:proteolysis"/>
    <property type="evidence" value="ECO:0007669"/>
    <property type="project" value="UniProtKB-KW"/>
</dbReference>
<name>A0ABS6BCR4_9NOCA</name>
<dbReference type="GO" id="GO:0008233">
    <property type="term" value="F:peptidase activity"/>
    <property type="evidence" value="ECO:0007669"/>
    <property type="project" value="UniProtKB-KW"/>
</dbReference>
<evidence type="ECO:0000256" key="7">
    <source>
        <dbReference type="ARBA" id="ARBA00022825"/>
    </source>
</evidence>
<dbReference type="PANTHER" id="PTHR43806">
    <property type="entry name" value="PEPTIDASE S8"/>
    <property type="match status" value="1"/>
</dbReference>
<dbReference type="NCBIfam" id="TIGR03921">
    <property type="entry name" value="T7SS_mycosin"/>
    <property type="match status" value="1"/>
</dbReference>
<feature type="transmembrane region" description="Helical" evidence="11">
    <location>
        <begin position="433"/>
        <end position="455"/>
    </location>
</feature>
<proteinExistence type="inferred from homology"/>